<name>A0A561PSV8_9HYPH</name>
<reference evidence="1 2" key="1">
    <citation type="submission" date="2019-06" db="EMBL/GenBank/DDBJ databases">
        <title>Sorghum-associated microbial communities from plants grown in Nebraska, USA.</title>
        <authorList>
            <person name="Schachtman D."/>
        </authorList>
    </citation>
    <scope>NUCLEOTIDE SEQUENCE [LARGE SCALE GENOMIC DNA]</scope>
    <source>
        <strain evidence="1 2">1225</strain>
    </source>
</reference>
<proteinExistence type="predicted"/>
<evidence type="ECO:0000313" key="2">
    <source>
        <dbReference type="Proteomes" id="UP000320653"/>
    </source>
</evidence>
<sequence>MSQIRQQIEIVGKIDDSALKLSKEVEQRLIREFRSPFPGRYEKIDGHLIRRLNGLR</sequence>
<gene>
    <name evidence="1" type="ORF">FHW37_1275</name>
</gene>
<dbReference type="AlphaFoldDB" id="A0A561PSV8"/>
<keyword evidence="2" id="KW-1185">Reference proteome</keyword>
<evidence type="ECO:0000313" key="1">
    <source>
        <dbReference type="EMBL" id="TWF41186.1"/>
    </source>
</evidence>
<organism evidence="1 2">
    <name type="scientific">Neorhizobium alkalisoli</name>
    <dbReference type="NCBI Taxonomy" id="528178"/>
    <lineage>
        <taxon>Bacteria</taxon>
        <taxon>Pseudomonadati</taxon>
        <taxon>Pseudomonadota</taxon>
        <taxon>Alphaproteobacteria</taxon>
        <taxon>Hyphomicrobiales</taxon>
        <taxon>Rhizobiaceae</taxon>
        <taxon>Rhizobium/Agrobacterium group</taxon>
        <taxon>Neorhizobium</taxon>
    </lineage>
</organism>
<dbReference type="EMBL" id="VIWP01000027">
    <property type="protein sequence ID" value="TWF41186.1"/>
    <property type="molecule type" value="Genomic_DNA"/>
</dbReference>
<comment type="caution">
    <text evidence="1">The sequence shown here is derived from an EMBL/GenBank/DDBJ whole genome shotgun (WGS) entry which is preliminary data.</text>
</comment>
<dbReference type="Proteomes" id="UP000320653">
    <property type="component" value="Unassembled WGS sequence"/>
</dbReference>
<protein>
    <submittedName>
        <fullName evidence="1">Uncharacterized protein</fullName>
    </submittedName>
</protein>
<accession>A0A561PSV8</accession>